<feature type="region of interest" description="Disordered" evidence="1">
    <location>
        <begin position="65"/>
        <end position="118"/>
    </location>
</feature>
<dbReference type="Proteomes" id="UP000823405">
    <property type="component" value="Unassembled WGS sequence"/>
</dbReference>
<evidence type="ECO:0000313" key="3">
    <source>
        <dbReference type="Proteomes" id="UP000823405"/>
    </source>
</evidence>
<name>A0A9P6UIX6_9FUNG</name>
<accession>A0A9P6UIX6</accession>
<evidence type="ECO:0000256" key="1">
    <source>
        <dbReference type="SAM" id="MobiDB-lite"/>
    </source>
</evidence>
<proteinExistence type="predicted"/>
<organism evidence="2 3">
    <name type="scientific">Linnemannia gamsii</name>
    <dbReference type="NCBI Taxonomy" id="64522"/>
    <lineage>
        <taxon>Eukaryota</taxon>
        <taxon>Fungi</taxon>
        <taxon>Fungi incertae sedis</taxon>
        <taxon>Mucoromycota</taxon>
        <taxon>Mortierellomycotina</taxon>
        <taxon>Mortierellomycetes</taxon>
        <taxon>Mortierellales</taxon>
        <taxon>Mortierellaceae</taxon>
        <taxon>Linnemannia</taxon>
    </lineage>
</organism>
<sequence>MSARNIIKKQTIYIINSEQKEQIPPVRVSRGQIRRLIRHQSSTDQSSQQPQHQWSQILDVFWNRDTFQDTTSPQNDRHPRHHHQQQQQEEEEEQQQQERHGHAYDSQLSDDDSNGNLITETEEEGWSGLWHGYVYPTGWNKSTINNDLFPLS</sequence>
<gene>
    <name evidence="2" type="ORF">BGZ97_001573</name>
</gene>
<dbReference type="EMBL" id="JAAAIN010001326">
    <property type="protein sequence ID" value="KAG0304243.1"/>
    <property type="molecule type" value="Genomic_DNA"/>
</dbReference>
<protein>
    <submittedName>
        <fullName evidence="2">Uncharacterized protein</fullName>
    </submittedName>
</protein>
<reference evidence="2" key="1">
    <citation type="journal article" date="2020" name="Fungal Divers.">
        <title>Resolving the Mortierellaceae phylogeny through synthesis of multi-gene phylogenetics and phylogenomics.</title>
        <authorList>
            <person name="Vandepol N."/>
            <person name="Liber J."/>
            <person name="Desiro A."/>
            <person name="Na H."/>
            <person name="Kennedy M."/>
            <person name="Barry K."/>
            <person name="Grigoriev I.V."/>
            <person name="Miller A.N."/>
            <person name="O'Donnell K."/>
            <person name="Stajich J.E."/>
            <person name="Bonito G."/>
        </authorList>
    </citation>
    <scope>NUCLEOTIDE SEQUENCE</scope>
    <source>
        <strain evidence="2">NVP60</strain>
    </source>
</reference>
<dbReference type="OrthoDB" id="8062037at2759"/>
<keyword evidence="3" id="KW-1185">Reference proteome</keyword>
<comment type="caution">
    <text evidence="2">The sequence shown here is derived from an EMBL/GenBank/DDBJ whole genome shotgun (WGS) entry which is preliminary data.</text>
</comment>
<evidence type="ECO:0000313" key="2">
    <source>
        <dbReference type="EMBL" id="KAG0304243.1"/>
    </source>
</evidence>
<feature type="non-terminal residue" evidence="2">
    <location>
        <position position="152"/>
    </location>
</feature>
<dbReference type="AlphaFoldDB" id="A0A9P6UIX6"/>